<dbReference type="Proteomes" id="UP001203338">
    <property type="component" value="Unassembled WGS sequence"/>
</dbReference>
<gene>
    <name evidence="2" type="ORF">M3P05_13710</name>
</gene>
<dbReference type="EMBL" id="JAMFLX010000018">
    <property type="protein sequence ID" value="MCL6270982.1"/>
    <property type="molecule type" value="Genomic_DNA"/>
</dbReference>
<reference evidence="2 3" key="1">
    <citation type="submission" date="2022-05" db="EMBL/GenBank/DDBJ databases">
        <authorList>
            <person name="Park J.-S."/>
        </authorList>
    </citation>
    <scope>NUCLEOTIDE SEQUENCE [LARGE SCALE GENOMIC DNA]</scope>
    <source>
        <strain evidence="2 3">2012CJ34-2</strain>
    </source>
</reference>
<sequence>MATPLSKTQSAQSSLESITVHEKINPKRELESDIIIGESTWRIFEETECIKQCSVCMNGLTSHSYCTEIEHALCERCVEKLESTGAKGSVSDESGKRQKTRKRSHSDSFNDVFPPEKVTKSKFSTFNESRAGNSYKNSEFASSPTNKWIRNSSGRLERVDTTVNASRAGAKCPLCGNDPASEDERIEMNKFLQANLDYYRLVCTVPYCGRKVNYRCLEEHLAEHSEMDVIMATKYGLYCGGRYFGSLSYERLWKSTIPLSSTAQIAGTECQTWKLKLISPPTDEPLCYRKDGKADVDKLNMVSHYNNLYGHKMENLFMGWIIY</sequence>
<comment type="caution">
    <text evidence="2">The sequence shown here is derived from an EMBL/GenBank/DDBJ whole genome shotgun (WGS) entry which is preliminary data.</text>
</comment>
<feature type="region of interest" description="Disordered" evidence="1">
    <location>
        <begin position="85"/>
        <end position="115"/>
    </location>
</feature>
<dbReference type="RefSeq" id="WP_249700292.1">
    <property type="nucleotide sequence ID" value="NZ_JAMFLX010000018.1"/>
</dbReference>
<organism evidence="2 3">
    <name type="scientific">Parendozoicomonas callyspongiae</name>
    <dbReference type="NCBI Taxonomy" id="2942213"/>
    <lineage>
        <taxon>Bacteria</taxon>
        <taxon>Pseudomonadati</taxon>
        <taxon>Pseudomonadota</taxon>
        <taxon>Gammaproteobacteria</taxon>
        <taxon>Oceanospirillales</taxon>
        <taxon>Endozoicomonadaceae</taxon>
        <taxon>Parendozoicomonas</taxon>
    </lineage>
</organism>
<evidence type="ECO:0000313" key="2">
    <source>
        <dbReference type="EMBL" id="MCL6270982.1"/>
    </source>
</evidence>
<name>A0ABT0PJS8_9GAMM</name>
<evidence type="ECO:0000256" key="1">
    <source>
        <dbReference type="SAM" id="MobiDB-lite"/>
    </source>
</evidence>
<proteinExistence type="predicted"/>
<evidence type="ECO:0000313" key="3">
    <source>
        <dbReference type="Proteomes" id="UP001203338"/>
    </source>
</evidence>
<keyword evidence="3" id="KW-1185">Reference proteome</keyword>
<evidence type="ECO:0008006" key="4">
    <source>
        <dbReference type="Google" id="ProtNLM"/>
    </source>
</evidence>
<protein>
    <recommendedName>
        <fullName evidence="4">C2H2-type domain-containing protein</fullName>
    </recommendedName>
</protein>
<accession>A0ABT0PJS8</accession>